<gene>
    <name evidence="1" type="ORF">QM524_03070</name>
</gene>
<keyword evidence="2" id="KW-1185">Reference proteome</keyword>
<name>A0ABT6Y3N7_9BACT</name>
<sequence length="139" mass="15957">MGAWGFKYYEDDDAYDFMDEIEASESPKELIEDALDTALESDFIDTTEGNAVIVSATYIDSQTNGTKFSESERGEILDVDSFPDRNPNIDLSDLKEKAVIALEKILGEDSELKELWQENEEDYPFWRQGIEQLIERLNK</sequence>
<evidence type="ECO:0000313" key="1">
    <source>
        <dbReference type="EMBL" id="MDI9858184.1"/>
    </source>
</evidence>
<dbReference type="Proteomes" id="UP001236507">
    <property type="component" value="Unassembled WGS sequence"/>
</dbReference>
<dbReference type="EMBL" id="JASHIF010000002">
    <property type="protein sequence ID" value="MDI9858184.1"/>
    <property type="molecule type" value="Genomic_DNA"/>
</dbReference>
<dbReference type="InterPro" id="IPR025355">
    <property type="entry name" value="DUF4259"/>
</dbReference>
<proteinExistence type="predicted"/>
<accession>A0ABT6Y3N7</accession>
<dbReference type="Pfam" id="PF14078">
    <property type="entry name" value="DUF4259"/>
    <property type="match status" value="1"/>
</dbReference>
<organism evidence="1 2">
    <name type="scientific">Flectobacillus roseus</name>
    <dbReference type="NCBI Taxonomy" id="502259"/>
    <lineage>
        <taxon>Bacteria</taxon>
        <taxon>Pseudomonadati</taxon>
        <taxon>Bacteroidota</taxon>
        <taxon>Cytophagia</taxon>
        <taxon>Cytophagales</taxon>
        <taxon>Flectobacillaceae</taxon>
        <taxon>Flectobacillus</taxon>
    </lineage>
</organism>
<reference evidence="1 2" key="1">
    <citation type="submission" date="2023-05" db="EMBL/GenBank/DDBJ databases">
        <title>Novel species of genus Flectobacillus isolated from stream in China.</title>
        <authorList>
            <person name="Lu H."/>
        </authorList>
    </citation>
    <scope>NUCLEOTIDE SEQUENCE [LARGE SCALE GENOMIC DNA]</scope>
    <source>
        <strain evidence="1 2">KCTC 42575</strain>
    </source>
</reference>
<dbReference type="RefSeq" id="WP_283343436.1">
    <property type="nucleotide sequence ID" value="NZ_JASHIF010000002.1"/>
</dbReference>
<evidence type="ECO:0000313" key="2">
    <source>
        <dbReference type="Proteomes" id="UP001236507"/>
    </source>
</evidence>
<protein>
    <submittedName>
        <fullName evidence="1">DUF4259 domain-containing protein</fullName>
    </submittedName>
</protein>
<comment type="caution">
    <text evidence="1">The sequence shown here is derived from an EMBL/GenBank/DDBJ whole genome shotgun (WGS) entry which is preliminary data.</text>
</comment>